<accession>A0A7G9T3Z6</accession>
<dbReference type="AlphaFoldDB" id="A0A7G9T3Z6"/>
<sequence>MANWITTAIGTHYTGGYPFWESGAGGKSRFDIEEALIDLHFRPIPIYVNQYSDLDPDYQTALIEGTLTGVKKGDVVFIQYQLMNRRSFIKEFIWRCKFNGAKVVSFIQDIEPWRVYTDAELTKKLQMVVMTLTIIIF</sequence>
<evidence type="ECO:0000259" key="1">
    <source>
        <dbReference type="Pfam" id="PF26334"/>
    </source>
</evidence>
<protein>
    <recommendedName>
        <fullName evidence="1">Glucosyltransferase 3-like N-terminal domain-containing protein</fullName>
    </recommendedName>
</protein>
<dbReference type="InterPro" id="IPR058591">
    <property type="entry name" value="Gtf3_N"/>
</dbReference>
<gene>
    <name evidence="2" type="ORF">H9L19_05280</name>
</gene>
<evidence type="ECO:0000313" key="2">
    <source>
        <dbReference type="EMBL" id="QNN74821.1"/>
    </source>
</evidence>
<organism evidence="2 3">
    <name type="scientific">Weissella diestrammenae</name>
    <dbReference type="NCBI Taxonomy" id="1162633"/>
    <lineage>
        <taxon>Bacteria</taxon>
        <taxon>Bacillati</taxon>
        <taxon>Bacillota</taxon>
        <taxon>Bacilli</taxon>
        <taxon>Lactobacillales</taxon>
        <taxon>Lactobacillaceae</taxon>
        <taxon>Weissella</taxon>
    </lineage>
</organism>
<dbReference type="KEGG" id="wdi:H9L19_05280"/>
<proteinExistence type="predicted"/>
<dbReference type="EMBL" id="CP060724">
    <property type="protein sequence ID" value="QNN74821.1"/>
    <property type="molecule type" value="Genomic_DNA"/>
</dbReference>
<dbReference type="RefSeq" id="WP_187528656.1">
    <property type="nucleotide sequence ID" value="NZ_CP060724.1"/>
</dbReference>
<keyword evidence="3" id="KW-1185">Reference proteome</keyword>
<feature type="domain" description="Glucosyltransferase 3-like N-terminal" evidence="1">
    <location>
        <begin position="20"/>
        <end position="119"/>
    </location>
</feature>
<dbReference type="Gene3D" id="3.40.50.2000">
    <property type="entry name" value="Glycogen Phosphorylase B"/>
    <property type="match status" value="1"/>
</dbReference>
<reference evidence="2 3" key="1">
    <citation type="submission" date="2020-08" db="EMBL/GenBank/DDBJ databases">
        <title>Genome sequence of Weissella diestrammenae KACC 16890T.</title>
        <authorList>
            <person name="Hyun D.-W."/>
            <person name="Bae J.-W."/>
        </authorList>
    </citation>
    <scope>NUCLEOTIDE SEQUENCE [LARGE SCALE GENOMIC DNA]</scope>
    <source>
        <strain evidence="2 3">KACC 16890</strain>
    </source>
</reference>
<dbReference type="Proteomes" id="UP000515800">
    <property type="component" value="Chromosome"/>
</dbReference>
<evidence type="ECO:0000313" key="3">
    <source>
        <dbReference type="Proteomes" id="UP000515800"/>
    </source>
</evidence>
<dbReference type="Pfam" id="PF26334">
    <property type="entry name" value="Gtf3_N"/>
    <property type="match status" value="1"/>
</dbReference>
<name>A0A7G9T3Z6_9LACO</name>